<organism evidence="1 2">
    <name type="scientific">Dyadobacter helix</name>
    <dbReference type="NCBI Taxonomy" id="2822344"/>
    <lineage>
        <taxon>Bacteria</taxon>
        <taxon>Pseudomonadati</taxon>
        <taxon>Bacteroidota</taxon>
        <taxon>Cytophagia</taxon>
        <taxon>Cytophagales</taxon>
        <taxon>Spirosomataceae</taxon>
        <taxon>Dyadobacter</taxon>
    </lineage>
</organism>
<accession>A0A916ND03</accession>
<dbReference type="RefSeq" id="WP_215240532.1">
    <property type="nucleotide sequence ID" value="NZ_CAJRAF010000002.1"/>
</dbReference>
<reference evidence="1" key="1">
    <citation type="submission" date="2021-04" db="EMBL/GenBank/DDBJ databases">
        <authorList>
            <person name="Rodrigo-Torres L."/>
            <person name="Arahal R. D."/>
            <person name="Lucena T."/>
        </authorList>
    </citation>
    <scope>NUCLEOTIDE SEQUENCE</scope>
    <source>
        <strain evidence="1">CECT 9275</strain>
    </source>
</reference>
<dbReference type="Proteomes" id="UP000680038">
    <property type="component" value="Unassembled WGS sequence"/>
</dbReference>
<comment type="caution">
    <text evidence="1">The sequence shown here is derived from an EMBL/GenBank/DDBJ whole genome shotgun (WGS) entry which is preliminary data.</text>
</comment>
<dbReference type="AlphaFoldDB" id="A0A916ND03"/>
<protein>
    <submittedName>
        <fullName evidence="1">Uncharacterized protein</fullName>
    </submittedName>
</protein>
<dbReference type="EMBL" id="CAJRAF010000002">
    <property type="protein sequence ID" value="CAG5007789.1"/>
    <property type="molecule type" value="Genomic_DNA"/>
</dbReference>
<gene>
    <name evidence="1" type="ORF">DYBT9275_04126</name>
</gene>
<sequence>MKDGAAFGAKVVFPLQLEYLHFYQAHAVFSIKKVRVEQGDKITSENSTLTDGKFRIRKDWDSGW</sequence>
<keyword evidence="2" id="KW-1185">Reference proteome</keyword>
<name>A0A916ND03_9BACT</name>
<proteinExistence type="predicted"/>
<evidence type="ECO:0000313" key="2">
    <source>
        <dbReference type="Proteomes" id="UP000680038"/>
    </source>
</evidence>
<evidence type="ECO:0000313" key="1">
    <source>
        <dbReference type="EMBL" id="CAG5007789.1"/>
    </source>
</evidence>